<reference evidence="1" key="1">
    <citation type="journal article" date="2015" name="Nature">
        <title>Complex archaea that bridge the gap between prokaryotes and eukaryotes.</title>
        <authorList>
            <person name="Spang A."/>
            <person name="Saw J.H."/>
            <person name="Jorgensen S.L."/>
            <person name="Zaremba-Niedzwiedzka K."/>
            <person name="Martijn J."/>
            <person name="Lind A.E."/>
            <person name="van Eijk R."/>
            <person name="Schleper C."/>
            <person name="Guy L."/>
            <person name="Ettema T.J."/>
        </authorList>
    </citation>
    <scope>NUCLEOTIDE SEQUENCE</scope>
</reference>
<sequence>MEPKTKKSTRAQAIKDAYSEGFLVGSQETSVLGPLQPIWDAWRKHDEFIDGIPNIYFQTVIAIQFNEIDDHVEAGHPPEKIDNEIVDVMSICLNWLRSRGKDDKGVAAAIEARLTRYADTQGIIDKYAREYGL</sequence>
<accession>A0A0F9WFM3</accession>
<dbReference type="EMBL" id="LAZR01000285">
    <property type="protein sequence ID" value="KKN77098.1"/>
    <property type="molecule type" value="Genomic_DNA"/>
</dbReference>
<comment type="caution">
    <text evidence="1">The sequence shown here is derived from an EMBL/GenBank/DDBJ whole genome shotgun (WGS) entry which is preliminary data.</text>
</comment>
<proteinExistence type="predicted"/>
<gene>
    <name evidence="1" type="ORF">LCGC14_0364390</name>
</gene>
<organism evidence="1">
    <name type="scientific">marine sediment metagenome</name>
    <dbReference type="NCBI Taxonomy" id="412755"/>
    <lineage>
        <taxon>unclassified sequences</taxon>
        <taxon>metagenomes</taxon>
        <taxon>ecological metagenomes</taxon>
    </lineage>
</organism>
<dbReference type="AlphaFoldDB" id="A0A0F9WFM3"/>
<evidence type="ECO:0000313" key="1">
    <source>
        <dbReference type="EMBL" id="KKN77098.1"/>
    </source>
</evidence>
<name>A0A0F9WFM3_9ZZZZ</name>
<protein>
    <submittedName>
        <fullName evidence="1">Uncharacterized protein</fullName>
    </submittedName>
</protein>